<evidence type="ECO:0000313" key="1">
    <source>
        <dbReference type="EMBL" id="KAF7341409.1"/>
    </source>
</evidence>
<sequence>MNNLGMLPLLLPESEHKMSEVAICRPLSIPRLLRVAWRIKNWVKPLLFFALLFKGATSIDEFPQYSLGTFSRTKPEFFLLAVRNVIGLLLPDDIYTVICFCPCIQNLYVSGTWKLHSVAHPVSHGI</sequence>
<comment type="caution">
    <text evidence="1">The sequence shown here is derived from an EMBL/GenBank/DDBJ whole genome shotgun (WGS) entry which is preliminary data.</text>
</comment>
<keyword evidence="2" id="KW-1185">Reference proteome</keyword>
<accession>A0A8H7CKT6</accession>
<dbReference type="AlphaFoldDB" id="A0A8H7CKT6"/>
<name>A0A8H7CKT6_9AGAR</name>
<dbReference type="EMBL" id="JACAZI010000018">
    <property type="protein sequence ID" value="KAF7341409.1"/>
    <property type="molecule type" value="Genomic_DNA"/>
</dbReference>
<evidence type="ECO:0000313" key="2">
    <source>
        <dbReference type="Proteomes" id="UP000620124"/>
    </source>
</evidence>
<dbReference type="Proteomes" id="UP000620124">
    <property type="component" value="Unassembled WGS sequence"/>
</dbReference>
<organism evidence="1 2">
    <name type="scientific">Mycena venus</name>
    <dbReference type="NCBI Taxonomy" id="2733690"/>
    <lineage>
        <taxon>Eukaryota</taxon>
        <taxon>Fungi</taxon>
        <taxon>Dikarya</taxon>
        <taxon>Basidiomycota</taxon>
        <taxon>Agaricomycotina</taxon>
        <taxon>Agaricomycetes</taxon>
        <taxon>Agaricomycetidae</taxon>
        <taxon>Agaricales</taxon>
        <taxon>Marasmiineae</taxon>
        <taxon>Mycenaceae</taxon>
        <taxon>Mycena</taxon>
    </lineage>
</organism>
<protein>
    <submittedName>
        <fullName evidence="1">Uncharacterized protein</fullName>
    </submittedName>
</protein>
<proteinExistence type="predicted"/>
<dbReference type="OrthoDB" id="3070099at2759"/>
<gene>
    <name evidence="1" type="ORF">MVEN_01877800</name>
</gene>
<reference evidence="1" key="1">
    <citation type="submission" date="2020-05" db="EMBL/GenBank/DDBJ databases">
        <title>Mycena genomes resolve the evolution of fungal bioluminescence.</title>
        <authorList>
            <person name="Tsai I.J."/>
        </authorList>
    </citation>
    <scope>NUCLEOTIDE SEQUENCE</scope>
    <source>
        <strain evidence="1">CCC161011</strain>
    </source>
</reference>